<dbReference type="PANTHER" id="PTHR14477:SF1">
    <property type="entry name" value="CUB DOMAIN-CONTAINING PROTEIN 1"/>
    <property type="match status" value="1"/>
</dbReference>
<reference evidence="8" key="1">
    <citation type="submission" date="2012-01" db="EMBL/GenBank/DDBJ databases">
        <title>The Genome Sequence of Oreochromis niloticus (Nile Tilapia).</title>
        <authorList>
            <consortium name="Broad Institute Genome Assembly Team"/>
            <consortium name="Broad Institute Sequencing Platform"/>
            <person name="Di Palma F."/>
            <person name="Johnson J."/>
            <person name="Lander E.S."/>
            <person name="Lindblad-Toh K."/>
        </authorList>
    </citation>
    <scope>NUCLEOTIDE SEQUENCE [LARGE SCALE GENOMIC DNA]</scope>
</reference>
<dbReference type="Ensembl" id="ENSONIT00000039918.1">
    <property type="protein sequence ID" value="ENSONIP00000077823.1"/>
    <property type="gene ID" value="ENSONIG00000042157.1"/>
</dbReference>
<dbReference type="InterPro" id="IPR056266">
    <property type="entry name" value="CDCP1_CUB_3rd_6th"/>
</dbReference>
<feature type="chain" id="PRO_5025474257" description="CUB domain-containing protein" evidence="3">
    <location>
        <begin position="19"/>
        <end position="471"/>
    </location>
</feature>
<dbReference type="InterPro" id="IPR038811">
    <property type="entry name" value="CDCP1"/>
</dbReference>
<gene>
    <name evidence="7" type="primary">LOC102075506</name>
</gene>
<evidence type="ECO:0000313" key="8">
    <source>
        <dbReference type="Proteomes" id="UP000005207"/>
    </source>
</evidence>
<keyword evidence="8" id="KW-1185">Reference proteome</keyword>
<sequence>MFIPLLTITLCVLPGAQKLTLTAESGATINIRNNNKVKGCQVCTGLLIKKCNAESLNYLKGSTVELRCSRPQDVFSIEIVRRITCTTKSCSGHIIQTDFSSIDALRFNRTFTWNLVAAAPKAFQIDFTKTGLKQINPSEKCPDRHTYTLQAFQSTGNVAVEQYCRSGTISTALILKSGSFSVDVPAEQKLQNDKFDVTVGEKIKSLARISLTLPKGTSSSELLSPDYPESFPDDDTMGWYFRVPEKHRVDVQFLNLTQPDCVKKEVAVEYHQKDRVTSVLGLNDTQPLQKQGDFLLTLRNCEMERAPADSPGLTFTLKVSAYPPRSKALLTILGVVATLLVISVIVLVVMIRKKKKKKLSHEVAVYNPNGINFLPGYESPEVLGTCEDDESHVYEEIDDTLVYTHLLKRNAETGNYEETYKPVSGHRDSQKPLLSSQQGPPRPNRPPSKILTPVDNTIYQNMIYQPKDQSA</sequence>
<keyword evidence="3" id="KW-0732">Signal</keyword>
<dbReference type="PANTHER" id="PTHR14477">
    <property type="entry name" value="CUB DOMAIN-CONTAINING PROTEIN 1"/>
    <property type="match status" value="1"/>
</dbReference>
<proteinExistence type="predicted"/>
<feature type="domain" description="CDCP1 second and fifth CUB" evidence="6">
    <location>
        <begin position="105"/>
        <end position="199"/>
    </location>
</feature>
<accession>A0A669F444</accession>
<keyword evidence="2" id="KW-0812">Transmembrane</keyword>
<feature type="region of interest" description="Disordered" evidence="1">
    <location>
        <begin position="417"/>
        <end position="457"/>
    </location>
</feature>
<dbReference type="Pfam" id="PF23665">
    <property type="entry name" value="CDCP1_CUB_6"/>
    <property type="match status" value="1"/>
</dbReference>
<organism evidence="7 8">
    <name type="scientific">Oreochromis niloticus</name>
    <name type="common">Nile tilapia</name>
    <name type="synonym">Tilapia nilotica</name>
    <dbReference type="NCBI Taxonomy" id="8128"/>
    <lineage>
        <taxon>Eukaryota</taxon>
        <taxon>Metazoa</taxon>
        <taxon>Chordata</taxon>
        <taxon>Craniata</taxon>
        <taxon>Vertebrata</taxon>
        <taxon>Euteleostomi</taxon>
        <taxon>Actinopterygii</taxon>
        <taxon>Neopterygii</taxon>
        <taxon>Teleostei</taxon>
        <taxon>Neoteleostei</taxon>
        <taxon>Acanthomorphata</taxon>
        <taxon>Ovalentaria</taxon>
        <taxon>Cichlomorphae</taxon>
        <taxon>Cichliformes</taxon>
        <taxon>Cichlidae</taxon>
        <taxon>African cichlids</taxon>
        <taxon>Pseudocrenilabrinae</taxon>
        <taxon>Oreochromini</taxon>
        <taxon>Oreochromis</taxon>
    </lineage>
</organism>
<keyword evidence="2" id="KW-1133">Transmembrane helix</keyword>
<dbReference type="InterPro" id="IPR056269">
    <property type="entry name" value="CUB_CDCP1_2nd_5th"/>
</dbReference>
<dbReference type="Gene3D" id="2.60.120.290">
    <property type="entry name" value="Spermadhesin, CUB domain"/>
    <property type="match status" value="1"/>
</dbReference>
<feature type="domain" description="CDCP1 third and sixth CUB" evidence="4">
    <location>
        <begin position="209"/>
        <end position="306"/>
    </location>
</feature>
<evidence type="ECO:0000259" key="6">
    <source>
        <dbReference type="Pfam" id="PF23668"/>
    </source>
</evidence>
<evidence type="ECO:0000256" key="2">
    <source>
        <dbReference type="SAM" id="Phobius"/>
    </source>
</evidence>
<dbReference type="SUPFAM" id="SSF49854">
    <property type="entry name" value="Spermadhesin, CUB domain"/>
    <property type="match status" value="1"/>
</dbReference>
<name>A0A669F444_ORENI</name>
<feature type="domain" description="CDCP1 first CUB" evidence="5">
    <location>
        <begin position="18"/>
        <end position="85"/>
    </location>
</feature>
<dbReference type="InterPro" id="IPR056268">
    <property type="entry name" value="CUB_CDCP1_1st"/>
</dbReference>
<dbReference type="GeneTree" id="ENSGT00390000010209"/>
<evidence type="ECO:0000259" key="4">
    <source>
        <dbReference type="Pfam" id="PF23665"/>
    </source>
</evidence>
<evidence type="ECO:0000259" key="5">
    <source>
        <dbReference type="Pfam" id="PF23667"/>
    </source>
</evidence>
<reference evidence="7" key="3">
    <citation type="submission" date="2025-09" db="UniProtKB">
        <authorList>
            <consortium name="Ensembl"/>
        </authorList>
    </citation>
    <scope>IDENTIFICATION</scope>
</reference>
<dbReference type="AlphaFoldDB" id="A0A669F444"/>
<evidence type="ECO:0000313" key="7">
    <source>
        <dbReference type="Ensembl" id="ENSONIP00000077823.1"/>
    </source>
</evidence>
<feature type="transmembrane region" description="Helical" evidence="2">
    <location>
        <begin position="328"/>
        <end position="351"/>
    </location>
</feature>
<dbReference type="InterPro" id="IPR035914">
    <property type="entry name" value="Sperma_CUB_dom_sf"/>
</dbReference>
<dbReference type="Pfam" id="PF23668">
    <property type="entry name" value="CUB_CDCP1_2"/>
    <property type="match status" value="1"/>
</dbReference>
<dbReference type="Pfam" id="PF23667">
    <property type="entry name" value="CUB_CDCP1_1"/>
    <property type="match status" value="1"/>
</dbReference>
<evidence type="ECO:0008006" key="9">
    <source>
        <dbReference type="Google" id="ProtNLM"/>
    </source>
</evidence>
<dbReference type="Proteomes" id="UP000005207">
    <property type="component" value="Linkage group LG11"/>
</dbReference>
<keyword evidence="2" id="KW-0472">Membrane</keyword>
<evidence type="ECO:0000256" key="3">
    <source>
        <dbReference type="SAM" id="SignalP"/>
    </source>
</evidence>
<feature type="signal peptide" evidence="3">
    <location>
        <begin position="1"/>
        <end position="18"/>
    </location>
</feature>
<protein>
    <recommendedName>
        <fullName evidence="9">CUB domain-containing protein</fullName>
    </recommendedName>
</protein>
<reference evidence="7" key="2">
    <citation type="submission" date="2025-08" db="UniProtKB">
        <authorList>
            <consortium name="Ensembl"/>
        </authorList>
    </citation>
    <scope>IDENTIFICATION</scope>
</reference>
<evidence type="ECO:0000256" key="1">
    <source>
        <dbReference type="SAM" id="MobiDB-lite"/>
    </source>
</evidence>